<dbReference type="PROSITE" id="PS51257">
    <property type="entry name" value="PROKAR_LIPOPROTEIN"/>
    <property type="match status" value="1"/>
</dbReference>
<keyword evidence="2" id="KW-1185">Reference proteome</keyword>
<dbReference type="InterPro" id="IPR011050">
    <property type="entry name" value="Pectin_lyase_fold/virulence"/>
</dbReference>
<comment type="caution">
    <text evidence="1">The sequence shown here is derived from an EMBL/GenBank/DDBJ whole genome shotgun (WGS) entry which is preliminary data.</text>
</comment>
<name>A0A2T0MFD3_9FLAO</name>
<gene>
    <name evidence="1" type="ORF">CLV81_0284</name>
</gene>
<evidence type="ECO:0000313" key="1">
    <source>
        <dbReference type="EMBL" id="PRX56289.1"/>
    </source>
</evidence>
<accession>A0A2T0MFD3</accession>
<organism evidence="1 2">
    <name type="scientific">Flagellimonas meridianipacifica</name>
    <dbReference type="NCBI Taxonomy" id="1080225"/>
    <lineage>
        <taxon>Bacteria</taxon>
        <taxon>Pseudomonadati</taxon>
        <taxon>Bacteroidota</taxon>
        <taxon>Flavobacteriia</taxon>
        <taxon>Flavobacteriales</taxon>
        <taxon>Flavobacteriaceae</taxon>
        <taxon>Flagellimonas</taxon>
    </lineage>
</organism>
<dbReference type="PANTHER" id="PTHR41339">
    <property type="entry name" value="LIPL48"/>
    <property type="match status" value="1"/>
</dbReference>
<sequence length="495" mass="54210">MRTGIVIITLFLVFSCNDDDDSFEPPTFDSPEIELSIDSGSFRIGQTIRVTAEYEASALFREFVVQRGNSIIERITYPERTEGEDDFTFEFLITDDLLGTTQTFTFTVTDSLGESESATFTATVSEVEPAFAFEDVEINGTTFRQVTGRINFDETFDRDNLWLLNGEVEVDDITTLTIEEGTTVYALDENTELNVQIGGTLLAEGTREEPIIFTSINAAPNQPEDPDNGDWIGVVLRGDDTPDGNSGILRYVRIENGGNGDEALQLRQVGGATTIDFVQIHNADDTGIRMRGGFVNLKHIFVTKPDDRGVRYSDGWEGNGQFWVIVTDVDDSEGILGRDTDESPRNSDAIMSNVTVIGPLLVGDGAGDTDGVQIRDGGQGEFHNFIVTGFDDSFRNRSDDGDMIIRNSAVFGNGQAGDEDGLHSSIDDEYLDPVNQNSVDEITLTDTFIGVSTTNSSDASTLGDFFEAVNFVGAVSPDDDWTLGWTINFDGTPRE</sequence>
<evidence type="ECO:0000313" key="2">
    <source>
        <dbReference type="Proteomes" id="UP000237640"/>
    </source>
</evidence>
<dbReference type="SUPFAM" id="SSF51126">
    <property type="entry name" value="Pectin lyase-like"/>
    <property type="match status" value="1"/>
</dbReference>
<dbReference type="AlphaFoldDB" id="A0A2T0MFD3"/>
<dbReference type="PANTHER" id="PTHR41339:SF1">
    <property type="entry name" value="SECRETED PROTEIN"/>
    <property type="match status" value="1"/>
</dbReference>
<reference evidence="1 2" key="1">
    <citation type="submission" date="2018-03" db="EMBL/GenBank/DDBJ databases">
        <title>Genomic Encyclopedia of Archaeal and Bacterial Type Strains, Phase II (KMG-II): from individual species to whole genera.</title>
        <authorList>
            <person name="Goeker M."/>
        </authorList>
    </citation>
    <scope>NUCLEOTIDE SEQUENCE [LARGE SCALE GENOMIC DNA]</scope>
    <source>
        <strain evidence="1 2">DSM 25027</strain>
    </source>
</reference>
<protein>
    <submittedName>
        <fullName evidence="1">Uncharacterized protein</fullName>
    </submittedName>
</protein>
<dbReference type="EMBL" id="PVYX01000001">
    <property type="protein sequence ID" value="PRX56289.1"/>
    <property type="molecule type" value="Genomic_DNA"/>
</dbReference>
<proteinExistence type="predicted"/>
<dbReference type="Proteomes" id="UP000237640">
    <property type="component" value="Unassembled WGS sequence"/>
</dbReference>